<feature type="compositionally biased region" description="Polar residues" evidence="1">
    <location>
        <begin position="31"/>
        <end position="46"/>
    </location>
</feature>
<name>A0A401SEV8_CHIPU</name>
<dbReference type="Proteomes" id="UP000287033">
    <property type="component" value="Unassembled WGS sequence"/>
</dbReference>
<evidence type="ECO:0000313" key="2">
    <source>
        <dbReference type="EMBL" id="GCC28935.1"/>
    </source>
</evidence>
<protein>
    <submittedName>
        <fullName evidence="2">Uncharacterized protein</fullName>
    </submittedName>
</protein>
<feature type="region of interest" description="Disordered" evidence="1">
    <location>
        <begin position="13"/>
        <end position="55"/>
    </location>
</feature>
<accession>A0A401SEV8</accession>
<evidence type="ECO:0000256" key="1">
    <source>
        <dbReference type="SAM" id="MobiDB-lite"/>
    </source>
</evidence>
<organism evidence="2 3">
    <name type="scientific">Chiloscyllium punctatum</name>
    <name type="common">Brownbanded bambooshark</name>
    <name type="synonym">Hemiscyllium punctatum</name>
    <dbReference type="NCBI Taxonomy" id="137246"/>
    <lineage>
        <taxon>Eukaryota</taxon>
        <taxon>Metazoa</taxon>
        <taxon>Chordata</taxon>
        <taxon>Craniata</taxon>
        <taxon>Vertebrata</taxon>
        <taxon>Chondrichthyes</taxon>
        <taxon>Elasmobranchii</taxon>
        <taxon>Galeomorphii</taxon>
        <taxon>Galeoidea</taxon>
        <taxon>Orectolobiformes</taxon>
        <taxon>Hemiscylliidae</taxon>
        <taxon>Chiloscyllium</taxon>
    </lineage>
</organism>
<comment type="caution">
    <text evidence="2">The sequence shown here is derived from an EMBL/GenBank/DDBJ whole genome shotgun (WGS) entry which is preliminary data.</text>
</comment>
<dbReference type="AlphaFoldDB" id="A0A401SEV8"/>
<gene>
    <name evidence="2" type="ORF">chiPu_0007369</name>
</gene>
<reference evidence="2 3" key="1">
    <citation type="journal article" date="2018" name="Nat. Ecol. Evol.">
        <title>Shark genomes provide insights into elasmobranch evolution and the origin of vertebrates.</title>
        <authorList>
            <person name="Hara Y"/>
            <person name="Yamaguchi K"/>
            <person name="Onimaru K"/>
            <person name="Kadota M"/>
            <person name="Koyanagi M"/>
            <person name="Keeley SD"/>
            <person name="Tatsumi K"/>
            <person name="Tanaka K"/>
            <person name="Motone F"/>
            <person name="Kageyama Y"/>
            <person name="Nozu R"/>
            <person name="Adachi N"/>
            <person name="Nishimura O"/>
            <person name="Nakagawa R"/>
            <person name="Tanegashima C"/>
            <person name="Kiyatake I"/>
            <person name="Matsumoto R"/>
            <person name="Murakumo K"/>
            <person name="Nishida K"/>
            <person name="Terakita A"/>
            <person name="Kuratani S"/>
            <person name="Sato K"/>
            <person name="Hyodo S Kuraku.S."/>
        </authorList>
    </citation>
    <scope>NUCLEOTIDE SEQUENCE [LARGE SCALE GENOMIC DNA]</scope>
</reference>
<sequence length="66" mass="7505">MCACARRAEAAGNCSPARGESGRLSVEGAGHQSTRAPSLQRAASQPTEEKWRRRRRRRKRVIGRWW</sequence>
<evidence type="ECO:0000313" key="3">
    <source>
        <dbReference type="Proteomes" id="UP000287033"/>
    </source>
</evidence>
<keyword evidence="3" id="KW-1185">Reference proteome</keyword>
<dbReference type="EMBL" id="BEZZ01000225">
    <property type="protein sequence ID" value="GCC28935.1"/>
    <property type="molecule type" value="Genomic_DNA"/>
</dbReference>
<proteinExistence type="predicted"/>